<dbReference type="PROSITE" id="PS51273">
    <property type="entry name" value="GATASE_TYPE_1"/>
    <property type="match status" value="1"/>
</dbReference>
<comment type="caution">
    <text evidence="2">The sequence shown here is derived from an EMBL/GenBank/DDBJ whole genome shotgun (WGS) entry which is preliminary data.</text>
</comment>
<sequence>MKRTLLLFFSLLIIFTAYSQDFFNTDFSKHKKYVILCNPTVRNIQTMQFLTHANLLQVKKNKVKFVGVYFKDQKYDFAKTKKYIEENQLDNFFLHEIEGDLNENNLFETNDISDDLKMVFDNSIGVFFFGGPDIPPGVYGEENTHSVVTNPERHYYETTFLYHLLGGYQDENFVPFLAERPDYLVTGFCLGMQTMNVATGGTLTQDIPAELFGAETPEATVKIGRLNMHRNYWQEIVDDSLLMGINLHTIKFTDHPFFGNRVKVKKRLEPRIYSSHHQAADKLGKDLEVTCVSPDGKIVEGIAHSKYKNVFAVQFHPEVQALYSNIYVRKFHPDDAPKSYSEIIGKQSIRFHEKYWLYISESLKKVKKSKHKN</sequence>
<evidence type="ECO:0000256" key="1">
    <source>
        <dbReference type="SAM" id="SignalP"/>
    </source>
</evidence>
<protein>
    <submittedName>
        <fullName evidence="2">Gamma-glutamyl-gamma-aminobutyrate hydrolase family protein</fullName>
    </submittedName>
</protein>
<accession>A0A9X3F2S9</accession>
<evidence type="ECO:0000313" key="2">
    <source>
        <dbReference type="EMBL" id="MCY1719499.1"/>
    </source>
</evidence>
<proteinExistence type="predicted"/>
<gene>
    <name evidence="2" type="ORF">OU798_04050</name>
</gene>
<dbReference type="InterPro" id="IPR044668">
    <property type="entry name" value="PuuD-like"/>
</dbReference>
<keyword evidence="1" id="KW-0732">Signal</keyword>
<dbReference type="Proteomes" id="UP001145087">
    <property type="component" value="Unassembled WGS sequence"/>
</dbReference>
<feature type="signal peptide" evidence="1">
    <location>
        <begin position="1"/>
        <end position="19"/>
    </location>
</feature>
<dbReference type="InterPro" id="IPR011697">
    <property type="entry name" value="Peptidase_C26"/>
</dbReference>
<feature type="chain" id="PRO_5040824972" evidence="1">
    <location>
        <begin position="20"/>
        <end position="373"/>
    </location>
</feature>
<keyword evidence="3" id="KW-1185">Reference proteome</keyword>
<keyword evidence="2" id="KW-0378">Hydrolase</keyword>
<dbReference type="GO" id="GO:0005829">
    <property type="term" value="C:cytosol"/>
    <property type="evidence" value="ECO:0007669"/>
    <property type="project" value="TreeGrafter"/>
</dbReference>
<dbReference type="PANTHER" id="PTHR43235">
    <property type="entry name" value="GLUTAMINE AMIDOTRANSFERASE PB2B2.05-RELATED"/>
    <property type="match status" value="1"/>
</dbReference>
<name>A0A9X3F2S9_9BACT</name>
<dbReference type="RefSeq" id="WP_343331836.1">
    <property type="nucleotide sequence ID" value="NZ_JAPOHD010000007.1"/>
</dbReference>
<reference evidence="2" key="1">
    <citation type="submission" date="2022-11" db="EMBL/GenBank/DDBJ databases">
        <title>Marilongibacter aestuarii gen. nov., sp. nov., isolated from tidal flat sediment.</title>
        <authorList>
            <person name="Jiayan W."/>
        </authorList>
    </citation>
    <scope>NUCLEOTIDE SEQUENCE</scope>
    <source>
        <strain evidence="2">Z1-6</strain>
    </source>
</reference>
<organism evidence="2 3">
    <name type="scientific">Draconibacterium aestuarii</name>
    <dbReference type="NCBI Taxonomy" id="2998507"/>
    <lineage>
        <taxon>Bacteria</taxon>
        <taxon>Pseudomonadati</taxon>
        <taxon>Bacteroidota</taxon>
        <taxon>Bacteroidia</taxon>
        <taxon>Marinilabiliales</taxon>
        <taxon>Prolixibacteraceae</taxon>
        <taxon>Draconibacterium</taxon>
    </lineage>
</organism>
<dbReference type="SUPFAM" id="SSF52317">
    <property type="entry name" value="Class I glutamine amidotransferase-like"/>
    <property type="match status" value="1"/>
</dbReference>
<dbReference type="PANTHER" id="PTHR43235:SF1">
    <property type="entry name" value="GLUTAMINE AMIDOTRANSFERASE PB2B2.05-RELATED"/>
    <property type="match status" value="1"/>
</dbReference>
<evidence type="ECO:0000313" key="3">
    <source>
        <dbReference type="Proteomes" id="UP001145087"/>
    </source>
</evidence>
<dbReference type="Pfam" id="PF07722">
    <property type="entry name" value="Peptidase_C26"/>
    <property type="match status" value="1"/>
</dbReference>
<dbReference type="EMBL" id="JAPOHD010000007">
    <property type="protein sequence ID" value="MCY1719499.1"/>
    <property type="molecule type" value="Genomic_DNA"/>
</dbReference>
<dbReference type="AlphaFoldDB" id="A0A9X3F2S9"/>
<dbReference type="GO" id="GO:0016811">
    <property type="term" value="F:hydrolase activity, acting on carbon-nitrogen (but not peptide) bonds, in linear amides"/>
    <property type="evidence" value="ECO:0007669"/>
    <property type="project" value="InterPro"/>
</dbReference>
<dbReference type="Gene3D" id="3.40.50.880">
    <property type="match status" value="1"/>
</dbReference>
<dbReference type="InterPro" id="IPR029062">
    <property type="entry name" value="Class_I_gatase-like"/>
</dbReference>